<reference evidence="1" key="1">
    <citation type="journal article" date="2021" name="bioRxiv">
        <title>Whole Genome Assembly and Annotation of Northern Wild Rice, Zizania palustris L., Supports a Whole Genome Duplication in the Zizania Genus.</title>
        <authorList>
            <person name="Haas M."/>
            <person name="Kono T."/>
            <person name="Macchietto M."/>
            <person name="Millas R."/>
            <person name="McGilp L."/>
            <person name="Shao M."/>
            <person name="Duquette J."/>
            <person name="Hirsch C.N."/>
            <person name="Kimball J."/>
        </authorList>
    </citation>
    <scope>NUCLEOTIDE SEQUENCE</scope>
    <source>
        <tissue evidence="1">Fresh leaf tissue</tissue>
    </source>
</reference>
<reference evidence="1" key="2">
    <citation type="submission" date="2021-02" db="EMBL/GenBank/DDBJ databases">
        <authorList>
            <person name="Kimball J.A."/>
            <person name="Haas M.W."/>
            <person name="Macchietto M."/>
            <person name="Kono T."/>
            <person name="Duquette J."/>
            <person name="Shao M."/>
        </authorList>
    </citation>
    <scope>NUCLEOTIDE SEQUENCE</scope>
    <source>
        <tissue evidence="1">Fresh leaf tissue</tissue>
    </source>
</reference>
<organism evidence="1 2">
    <name type="scientific">Zizania palustris</name>
    <name type="common">Northern wild rice</name>
    <dbReference type="NCBI Taxonomy" id="103762"/>
    <lineage>
        <taxon>Eukaryota</taxon>
        <taxon>Viridiplantae</taxon>
        <taxon>Streptophyta</taxon>
        <taxon>Embryophyta</taxon>
        <taxon>Tracheophyta</taxon>
        <taxon>Spermatophyta</taxon>
        <taxon>Magnoliopsida</taxon>
        <taxon>Liliopsida</taxon>
        <taxon>Poales</taxon>
        <taxon>Poaceae</taxon>
        <taxon>BOP clade</taxon>
        <taxon>Oryzoideae</taxon>
        <taxon>Oryzeae</taxon>
        <taxon>Zizaniinae</taxon>
        <taxon>Zizania</taxon>
    </lineage>
</organism>
<dbReference type="EMBL" id="JAAALK010000081">
    <property type="protein sequence ID" value="KAG8088984.1"/>
    <property type="molecule type" value="Genomic_DNA"/>
</dbReference>
<name>A0A8J5WGM3_ZIZPA</name>
<dbReference type="AlphaFoldDB" id="A0A8J5WGM3"/>
<protein>
    <submittedName>
        <fullName evidence="1">Uncharacterized protein</fullName>
    </submittedName>
</protein>
<keyword evidence="2" id="KW-1185">Reference proteome</keyword>
<dbReference type="Proteomes" id="UP000729402">
    <property type="component" value="Unassembled WGS sequence"/>
</dbReference>
<comment type="caution">
    <text evidence="1">The sequence shown here is derived from an EMBL/GenBank/DDBJ whole genome shotgun (WGS) entry which is preliminary data.</text>
</comment>
<sequence length="133" mass="13421">MELQESHGLMEEHGCGKIRGRRWSAEGDVASCSGGSSSGNRALLGYACQGVADTSSSRVALLGNDCSFILGLSSMSQGGLALLSKMLSNNSALLSSAVSGSGEGRSVHECCTAEQAHRRSTAGAGAQGRAAEG</sequence>
<evidence type="ECO:0000313" key="2">
    <source>
        <dbReference type="Proteomes" id="UP000729402"/>
    </source>
</evidence>
<gene>
    <name evidence="1" type="ORF">GUJ93_ZPchr0011g27852</name>
</gene>
<accession>A0A8J5WGM3</accession>
<evidence type="ECO:0000313" key="1">
    <source>
        <dbReference type="EMBL" id="KAG8088984.1"/>
    </source>
</evidence>
<proteinExistence type="predicted"/>